<reference evidence="2" key="1">
    <citation type="submission" date="2006-12" db="EMBL/GenBank/DDBJ databases">
        <title>Complete sequence of Mycobacterium vanbaalenii PYR-1.</title>
        <authorList>
            <consortium name="US DOE Joint Genome Institute"/>
            <person name="Copeland A."/>
            <person name="Lucas S."/>
            <person name="Lapidus A."/>
            <person name="Barry K."/>
            <person name="Detter J.C."/>
            <person name="Glavina del Rio T."/>
            <person name="Hammon N."/>
            <person name="Israni S."/>
            <person name="Dalin E."/>
            <person name="Tice H."/>
            <person name="Pitluck S."/>
            <person name="Singan V."/>
            <person name="Schmutz J."/>
            <person name="Larimer F."/>
            <person name="Land M."/>
            <person name="Hauser L."/>
            <person name="Kyrpides N."/>
            <person name="Anderson I.J."/>
            <person name="Miller C."/>
            <person name="Richardson P."/>
        </authorList>
    </citation>
    <scope>NUCLEOTIDE SEQUENCE [LARGE SCALE GENOMIC DNA]</scope>
    <source>
        <strain evidence="2">PYR-1</strain>
    </source>
</reference>
<sequence>MASRGRYSQPSDGAVFCAFLLLLLAVGFVIKYIWWFVGGAVLVGVFAGIYWLAQKMEEERQLEADEAAEREFEMTRRAERQKRWTLIGDTRAIYGEDGAAAMRKITDDPEIDAEAAPAQDDSPFAQLATTSAELDALVREKPSAWPHALFASILVQRAAPLQSRLRDSELGFTAPTSTVALTPVHLASTVVTLIDEMIATAHQLEGFMAAPAFMAAFAGKDGEEADPEAIKHIAHRTMDYLERFMELSERCRALPVRSEHVDIVADCARMLDDPLASYREFIADFVDIIEALPRVLTHATGPVDMGSLGLYLKIDDKRHSRVLTRLDAITKS</sequence>
<evidence type="ECO:0000313" key="2">
    <source>
        <dbReference type="EMBL" id="ABM11957.1"/>
    </source>
</evidence>
<keyword evidence="1" id="KW-1133">Transmembrane helix</keyword>
<feature type="transmembrane region" description="Helical" evidence="1">
    <location>
        <begin position="36"/>
        <end position="53"/>
    </location>
</feature>
<feature type="transmembrane region" description="Helical" evidence="1">
    <location>
        <begin position="12"/>
        <end position="30"/>
    </location>
</feature>
<proteinExistence type="predicted"/>
<name>A1T457_MYCVP</name>
<dbReference type="KEGG" id="mva:Mvan_1121"/>
<dbReference type="AlphaFoldDB" id="A1T457"/>
<keyword evidence="1" id="KW-0812">Transmembrane</keyword>
<protein>
    <submittedName>
        <fullName evidence="2">Uncharacterized protein</fullName>
    </submittedName>
</protein>
<dbReference type="STRING" id="350058.Mvan_1121"/>
<dbReference type="RefSeq" id="WP_011778391.1">
    <property type="nucleotide sequence ID" value="NC_008726.1"/>
</dbReference>
<keyword evidence="1" id="KW-0472">Membrane</keyword>
<gene>
    <name evidence="2" type="ordered locus">Mvan_1121</name>
</gene>
<evidence type="ECO:0000256" key="1">
    <source>
        <dbReference type="SAM" id="Phobius"/>
    </source>
</evidence>
<dbReference type="eggNOG" id="ENOG5031CVF">
    <property type="taxonomic scope" value="Bacteria"/>
</dbReference>
<dbReference type="EMBL" id="CP000511">
    <property type="protein sequence ID" value="ABM11957.1"/>
    <property type="molecule type" value="Genomic_DNA"/>
</dbReference>
<organism evidence="2 3">
    <name type="scientific">Mycolicibacterium vanbaalenii (strain DSM 7251 / JCM 13017 / BCRC 16820 / KCTC 9966 / NRRL B-24157 / PYR-1)</name>
    <name type="common">Mycobacterium vanbaalenii</name>
    <dbReference type="NCBI Taxonomy" id="350058"/>
    <lineage>
        <taxon>Bacteria</taxon>
        <taxon>Bacillati</taxon>
        <taxon>Actinomycetota</taxon>
        <taxon>Actinomycetes</taxon>
        <taxon>Mycobacteriales</taxon>
        <taxon>Mycobacteriaceae</taxon>
        <taxon>Mycolicibacterium</taxon>
    </lineage>
</organism>
<accession>A1T457</accession>
<dbReference type="Proteomes" id="UP000009159">
    <property type="component" value="Chromosome"/>
</dbReference>
<dbReference type="HOGENOM" id="CLU_836319_0_0_11"/>
<evidence type="ECO:0000313" key="3">
    <source>
        <dbReference type="Proteomes" id="UP000009159"/>
    </source>
</evidence>
<keyword evidence="3" id="KW-1185">Reference proteome</keyword>